<accession>A0A4C1ZTW0</accession>
<keyword evidence="3" id="KW-1185">Reference proteome</keyword>
<reference evidence="2 3" key="1">
    <citation type="journal article" date="2019" name="Commun. Biol.">
        <title>The bagworm genome reveals a unique fibroin gene that provides high tensile strength.</title>
        <authorList>
            <person name="Kono N."/>
            <person name="Nakamura H."/>
            <person name="Ohtoshi R."/>
            <person name="Tomita M."/>
            <person name="Numata K."/>
            <person name="Arakawa K."/>
        </authorList>
    </citation>
    <scope>NUCLEOTIDE SEQUENCE [LARGE SCALE GENOMIC DNA]</scope>
</reference>
<gene>
    <name evidence="2" type="ORF">EVAR_99601_1</name>
</gene>
<evidence type="ECO:0000313" key="2">
    <source>
        <dbReference type="EMBL" id="GBP92331.1"/>
    </source>
</evidence>
<dbReference type="AlphaFoldDB" id="A0A4C1ZTW0"/>
<evidence type="ECO:0000313" key="3">
    <source>
        <dbReference type="Proteomes" id="UP000299102"/>
    </source>
</evidence>
<comment type="caution">
    <text evidence="2">The sequence shown here is derived from an EMBL/GenBank/DDBJ whole genome shotgun (WGS) entry which is preliminary data.</text>
</comment>
<feature type="region of interest" description="Disordered" evidence="1">
    <location>
        <begin position="94"/>
        <end position="116"/>
    </location>
</feature>
<name>A0A4C1ZTW0_EUMVA</name>
<feature type="compositionally biased region" description="Gly residues" evidence="1">
    <location>
        <begin position="94"/>
        <end position="104"/>
    </location>
</feature>
<evidence type="ECO:0000256" key="1">
    <source>
        <dbReference type="SAM" id="MobiDB-lite"/>
    </source>
</evidence>
<proteinExistence type="predicted"/>
<feature type="region of interest" description="Disordered" evidence="1">
    <location>
        <begin position="1"/>
        <end position="39"/>
    </location>
</feature>
<organism evidence="2 3">
    <name type="scientific">Eumeta variegata</name>
    <name type="common">Bagworm moth</name>
    <name type="synonym">Eumeta japonica</name>
    <dbReference type="NCBI Taxonomy" id="151549"/>
    <lineage>
        <taxon>Eukaryota</taxon>
        <taxon>Metazoa</taxon>
        <taxon>Ecdysozoa</taxon>
        <taxon>Arthropoda</taxon>
        <taxon>Hexapoda</taxon>
        <taxon>Insecta</taxon>
        <taxon>Pterygota</taxon>
        <taxon>Neoptera</taxon>
        <taxon>Endopterygota</taxon>
        <taxon>Lepidoptera</taxon>
        <taxon>Glossata</taxon>
        <taxon>Ditrysia</taxon>
        <taxon>Tineoidea</taxon>
        <taxon>Psychidae</taxon>
        <taxon>Oiketicinae</taxon>
        <taxon>Eumeta</taxon>
    </lineage>
</organism>
<protein>
    <submittedName>
        <fullName evidence="2">Uncharacterized protein</fullName>
    </submittedName>
</protein>
<sequence length="116" mass="12226">MKIVGGGQGAAVLRQQPDTTRRSRTPRRTKIENPASPVATASNLKTAKLTIVRTAHPYGLLFRIPQAEQQPIILGPRVSVITGTIRARALAVGGGRRAAGGGRSLDGSAHTRAKLE</sequence>
<dbReference type="EMBL" id="BGZK01002264">
    <property type="protein sequence ID" value="GBP92331.1"/>
    <property type="molecule type" value="Genomic_DNA"/>
</dbReference>
<dbReference type="Proteomes" id="UP000299102">
    <property type="component" value="Unassembled WGS sequence"/>
</dbReference>